<evidence type="ECO:0000256" key="12">
    <source>
        <dbReference type="SAM" id="Phobius"/>
    </source>
</evidence>
<evidence type="ECO:0000256" key="7">
    <source>
        <dbReference type="ARBA" id="ARBA00022989"/>
    </source>
</evidence>
<evidence type="ECO:0000313" key="15">
    <source>
        <dbReference type="EMBL" id="CAG9823457.1"/>
    </source>
</evidence>
<dbReference type="GO" id="GO:0031210">
    <property type="term" value="F:phosphatidylcholine binding"/>
    <property type="evidence" value="ECO:0007669"/>
    <property type="project" value="TreeGrafter"/>
</dbReference>
<feature type="region of interest" description="Disordered" evidence="11">
    <location>
        <begin position="587"/>
        <end position="638"/>
    </location>
</feature>
<reference evidence="15" key="1">
    <citation type="submission" date="2022-01" db="EMBL/GenBank/DDBJ databases">
        <authorList>
            <person name="King R."/>
        </authorList>
    </citation>
    <scope>NUCLEOTIDE SEQUENCE</scope>
</reference>
<feature type="domain" description="C2" evidence="13">
    <location>
        <begin position="306"/>
        <end position="422"/>
    </location>
</feature>
<keyword evidence="3 12" id="KW-0812">Transmembrane</keyword>
<dbReference type="SMART" id="SM00239">
    <property type="entry name" value="C2"/>
    <property type="match status" value="3"/>
</dbReference>
<keyword evidence="7 12" id="KW-1133">Transmembrane helix</keyword>
<evidence type="ECO:0000256" key="11">
    <source>
        <dbReference type="SAM" id="MobiDB-lite"/>
    </source>
</evidence>
<evidence type="ECO:0000259" key="13">
    <source>
        <dbReference type="PROSITE" id="PS50004"/>
    </source>
</evidence>
<reference evidence="15" key="2">
    <citation type="submission" date="2022-10" db="EMBL/GenBank/DDBJ databases">
        <authorList>
            <consortium name="ENA_rothamsted_submissions"/>
            <consortium name="culmorum"/>
            <person name="King R."/>
        </authorList>
    </citation>
    <scope>NUCLEOTIDE SEQUENCE</scope>
</reference>
<dbReference type="OrthoDB" id="1029639at2759"/>
<evidence type="ECO:0000256" key="5">
    <source>
        <dbReference type="ARBA" id="ARBA00022737"/>
    </source>
</evidence>
<evidence type="ECO:0000256" key="6">
    <source>
        <dbReference type="ARBA" id="ARBA00022837"/>
    </source>
</evidence>
<dbReference type="FunFam" id="2.60.40.150:FF:000155">
    <property type="entry name" value="extended synaptotagmin-2 isoform X1"/>
    <property type="match status" value="1"/>
</dbReference>
<keyword evidence="2" id="KW-0813">Transport</keyword>
<evidence type="ECO:0000256" key="10">
    <source>
        <dbReference type="ARBA" id="ARBA00023136"/>
    </source>
</evidence>
<feature type="transmembrane region" description="Helical" evidence="12">
    <location>
        <begin position="67"/>
        <end position="96"/>
    </location>
</feature>
<dbReference type="GO" id="GO:0008429">
    <property type="term" value="F:phosphatidylethanolamine binding"/>
    <property type="evidence" value="ECO:0007669"/>
    <property type="project" value="TreeGrafter"/>
</dbReference>
<feature type="compositionally biased region" description="Acidic residues" evidence="11">
    <location>
        <begin position="587"/>
        <end position="598"/>
    </location>
</feature>
<evidence type="ECO:0000256" key="1">
    <source>
        <dbReference type="ARBA" id="ARBA00004370"/>
    </source>
</evidence>
<evidence type="ECO:0000256" key="3">
    <source>
        <dbReference type="ARBA" id="ARBA00022692"/>
    </source>
</evidence>
<dbReference type="InterPro" id="IPR039010">
    <property type="entry name" value="Synaptotagmin_SMP"/>
</dbReference>
<dbReference type="CDD" id="cd04050">
    <property type="entry name" value="C2B_Synaptotagmin-like"/>
    <property type="match status" value="1"/>
</dbReference>
<dbReference type="InterPro" id="IPR035892">
    <property type="entry name" value="C2_domain_sf"/>
</dbReference>
<dbReference type="PROSITE" id="PS51847">
    <property type="entry name" value="SMP"/>
    <property type="match status" value="1"/>
</dbReference>
<dbReference type="GO" id="GO:0005789">
    <property type="term" value="C:endoplasmic reticulum membrane"/>
    <property type="evidence" value="ECO:0007669"/>
    <property type="project" value="TreeGrafter"/>
</dbReference>
<evidence type="ECO:0000256" key="4">
    <source>
        <dbReference type="ARBA" id="ARBA00022723"/>
    </source>
</evidence>
<feature type="compositionally biased region" description="Low complexity" evidence="11">
    <location>
        <begin position="14"/>
        <end position="25"/>
    </location>
</feature>
<dbReference type="Gene3D" id="2.60.40.150">
    <property type="entry name" value="C2 domain"/>
    <property type="match status" value="3"/>
</dbReference>
<keyword evidence="6" id="KW-0106">Calcium</keyword>
<dbReference type="GO" id="GO:0005544">
    <property type="term" value="F:calcium-dependent phospholipid binding"/>
    <property type="evidence" value="ECO:0007669"/>
    <property type="project" value="TreeGrafter"/>
</dbReference>
<dbReference type="Proteomes" id="UP001153737">
    <property type="component" value="Chromosome 7"/>
</dbReference>
<feature type="domain" description="SMP-LTD" evidence="14">
    <location>
        <begin position="136"/>
        <end position="308"/>
    </location>
</feature>
<dbReference type="PROSITE" id="PS50004">
    <property type="entry name" value="C2"/>
    <property type="match status" value="3"/>
</dbReference>
<dbReference type="AlphaFoldDB" id="A0A9N9SKG1"/>
<feature type="region of interest" description="Disordered" evidence="11">
    <location>
        <begin position="1"/>
        <end position="47"/>
    </location>
</feature>
<evidence type="ECO:0000313" key="16">
    <source>
        <dbReference type="Proteomes" id="UP001153737"/>
    </source>
</evidence>
<keyword evidence="9" id="KW-0446">Lipid-binding</keyword>
<accession>A0A9N9SKG1</accession>
<dbReference type="Pfam" id="PF00168">
    <property type="entry name" value="C2"/>
    <property type="match status" value="3"/>
</dbReference>
<evidence type="ECO:0000259" key="14">
    <source>
        <dbReference type="PROSITE" id="PS51847"/>
    </source>
</evidence>
<dbReference type="GO" id="GO:0035091">
    <property type="term" value="F:phosphatidylinositol binding"/>
    <property type="evidence" value="ECO:0007669"/>
    <property type="project" value="TreeGrafter"/>
</dbReference>
<dbReference type="GO" id="GO:0006869">
    <property type="term" value="P:lipid transport"/>
    <property type="evidence" value="ECO:0007669"/>
    <property type="project" value="UniProtKB-KW"/>
</dbReference>
<name>A0A9N9SKG1_PHACE</name>
<dbReference type="SUPFAM" id="SSF49562">
    <property type="entry name" value="C2 domain (Calcium/lipid-binding domain, CaLB)"/>
    <property type="match status" value="3"/>
</dbReference>
<feature type="domain" description="C2" evidence="13">
    <location>
        <begin position="669"/>
        <end position="790"/>
    </location>
</feature>
<gene>
    <name evidence="15" type="ORF">PHAECO_LOCUS11224</name>
</gene>
<feature type="compositionally biased region" description="Low complexity" evidence="11">
    <location>
        <begin position="605"/>
        <end position="622"/>
    </location>
</feature>
<dbReference type="Pfam" id="PF17047">
    <property type="entry name" value="SMP_LBD"/>
    <property type="match status" value="1"/>
</dbReference>
<evidence type="ECO:0000256" key="2">
    <source>
        <dbReference type="ARBA" id="ARBA00022448"/>
    </source>
</evidence>
<organism evidence="15 16">
    <name type="scientific">Phaedon cochleariae</name>
    <name type="common">Mustard beetle</name>
    <dbReference type="NCBI Taxonomy" id="80249"/>
    <lineage>
        <taxon>Eukaryota</taxon>
        <taxon>Metazoa</taxon>
        <taxon>Ecdysozoa</taxon>
        <taxon>Arthropoda</taxon>
        <taxon>Hexapoda</taxon>
        <taxon>Insecta</taxon>
        <taxon>Pterygota</taxon>
        <taxon>Neoptera</taxon>
        <taxon>Endopterygota</taxon>
        <taxon>Coleoptera</taxon>
        <taxon>Polyphaga</taxon>
        <taxon>Cucujiformia</taxon>
        <taxon>Chrysomeloidea</taxon>
        <taxon>Chrysomelidae</taxon>
        <taxon>Chrysomelinae</taxon>
        <taxon>Chrysomelini</taxon>
        <taxon>Phaedon</taxon>
    </lineage>
</organism>
<sequence length="799" mass="90235">MDRLVATATSTTVNKIDNSSNSSSKNGDDEEDSDSNGQQTCVNNGTNKHKENMCKVKDITIRIAKRAALFMVGYLICYFNWSLTIPILTICTLVWFETKTSDKSRKISSKSKASSMTKKHLMKVVDELPSWVTFPDRERAEWLNEIIAQLWPSISSFVVKKCRGSLQTKIRKKFESFRFEDIDFGSTPPKIDGVKVYNRTITKDSIIIDFDVYYDGDCDIKFSMSGTQVGCVKDFQVGAELRIVLKPLMIKMPIIGGIQVFFLNTPDINFELDGISGIPGLSYFIRQKIEEKITKKLVFPNKVTKRFSKSVEAVELKALEPAGVLRVHVFEAKDLERKDVTGKSDPYVVLTVGAQEYKTHVVKRDLNPKWDYWCEFAILDPLGQHMQFKLFDQDDLNEDDFMGSGIVEIGKVIKEGKNDKWFKLDNAKHGKIHLRFTWLGLSADRSSLNAASEEIKLLKVADISTALLTVYLDSAQGLQKIKSKKPNPYAILTVGNKQQKSKVKKHAVDPAWEQGFSLLVPNPDNDSLNISIIDKHSDAKLGHFVYNIRNLYEVPDLQISKEEFVLSDSGKIIVSLQLRILTHENFECDDSDTDSENEEFSRNASVRSSAMSHRSLSSSSNSTPPPKSPANPTHPTQVENDEEIIEDIMRSTSNNASVTRSPSFKVKSGLGQIDVTLFYSGPRQKLIVTVHQITNLPLKNPSDIPDPYVKLTLTSPGAHRIKHKTKVIMDNCDPVFEETFEYLMSVSDLSNNKLLLTVKSKKFFNSNVLGQVVLNFKNLQNLQEPYRDWFELSQADESD</sequence>
<dbReference type="PANTHER" id="PTHR45761">
    <property type="entry name" value="EXTENDED SYNAPTOTAGMIN-LIKE PROTEIN 2, ISOFORM C"/>
    <property type="match status" value="1"/>
</dbReference>
<dbReference type="InterPro" id="IPR031468">
    <property type="entry name" value="SMP_LBD"/>
</dbReference>
<protein>
    <submittedName>
        <fullName evidence="15">Uncharacterized protein</fullName>
    </submittedName>
</protein>
<evidence type="ECO:0000256" key="8">
    <source>
        <dbReference type="ARBA" id="ARBA00023055"/>
    </source>
</evidence>
<keyword evidence="4" id="KW-0479">Metal-binding</keyword>
<feature type="domain" description="C2" evidence="13">
    <location>
        <begin position="449"/>
        <end position="568"/>
    </location>
</feature>
<evidence type="ECO:0000256" key="9">
    <source>
        <dbReference type="ARBA" id="ARBA00023121"/>
    </source>
</evidence>
<dbReference type="InterPro" id="IPR051634">
    <property type="entry name" value="Extended_Synaptotagmin"/>
</dbReference>
<keyword evidence="8" id="KW-0445">Lipid transport</keyword>
<keyword evidence="5" id="KW-0677">Repeat</keyword>
<keyword evidence="10 12" id="KW-0472">Membrane</keyword>
<dbReference type="PANTHER" id="PTHR45761:SF1">
    <property type="entry name" value="EXTENDED SYNAPTOTAGMIN-LIKE PROTEIN 2, ISOFORM C"/>
    <property type="match status" value="1"/>
</dbReference>
<comment type="subcellular location">
    <subcellularLocation>
        <location evidence="1">Membrane</location>
    </subcellularLocation>
</comment>
<dbReference type="EMBL" id="OU896713">
    <property type="protein sequence ID" value="CAG9823457.1"/>
    <property type="molecule type" value="Genomic_DNA"/>
</dbReference>
<proteinExistence type="predicted"/>
<dbReference type="InterPro" id="IPR000008">
    <property type="entry name" value="C2_dom"/>
</dbReference>
<dbReference type="CDD" id="cd21670">
    <property type="entry name" value="SMP_ESyt"/>
    <property type="match status" value="1"/>
</dbReference>
<dbReference type="GO" id="GO:0005509">
    <property type="term" value="F:calcium ion binding"/>
    <property type="evidence" value="ECO:0007669"/>
    <property type="project" value="TreeGrafter"/>
</dbReference>
<keyword evidence="16" id="KW-1185">Reference proteome</keyword>
<dbReference type="GO" id="GO:0061817">
    <property type="term" value="P:endoplasmic reticulum-plasma membrane tethering"/>
    <property type="evidence" value="ECO:0007669"/>
    <property type="project" value="InterPro"/>
</dbReference>
<dbReference type="InterPro" id="IPR037749">
    <property type="entry name" value="Ext_Synaptotagmin_C2B"/>
</dbReference>